<dbReference type="PANTHER" id="PTHR38480">
    <property type="entry name" value="SLR0254 PROTEIN"/>
    <property type="match status" value="1"/>
</dbReference>
<feature type="transmembrane region" description="Helical" evidence="5">
    <location>
        <begin position="21"/>
        <end position="44"/>
    </location>
</feature>
<dbReference type="PANTHER" id="PTHR38480:SF1">
    <property type="entry name" value="SLR0254 PROTEIN"/>
    <property type="match status" value="1"/>
</dbReference>
<dbReference type="Pfam" id="PF06271">
    <property type="entry name" value="RDD"/>
    <property type="match status" value="1"/>
</dbReference>
<evidence type="ECO:0000259" key="6">
    <source>
        <dbReference type="Pfam" id="PF06271"/>
    </source>
</evidence>
<dbReference type="EMBL" id="CP019344">
    <property type="protein sequence ID" value="ARN76678.1"/>
    <property type="molecule type" value="Genomic_DNA"/>
</dbReference>
<dbReference type="OrthoDB" id="9814143at2"/>
<dbReference type="STRING" id="331648.BST97_00915"/>
<dbReference type="Proteomes" id="UP000193431">
    <property type="component" value="Chromosome"/>
</dbReference>
<evidence type="ECO:0000256" key="4">
    <source>
        <dbReference type="ARBA" id="ARBA00023136"/>
    </source>
</evidence>
<name>A0A1W6MGF4_9FLAO</name>
<evidence type="ECO:0000256" key="5">
    <source>
        <dbReference type="SAM" id="Phobius"/>
    </source>
</evidence>
<dbReference type="GO" id="GO:0016020">
    <property type="term" value="C:membrane"/>
    <property type="evidence" value="ECO:0007669"/>
    <property type="project" value="UniProtKB-SubCell"/>
</dbReference>
<comment type="subcellular location">
    <subcellularLocation>
        <location evidence="1">Membrane</location>
        <topology evidence="1">Multi-pass membrane protein</topology>
    </subcellularLocation>
</comment>
<proteinExistence type="predicted"/>
<accession>A0A1W6MGF4</accession>
<reference evidence="7 8" key="1">
    <citation type="submission" date="2016-11" db="EMBL/GenBank/DDBJ databases">
        <title>Trade-off between light-utilization and light-protection in marine flavobacteria.</title>
        <authorList>
            <person name="Kumagai Y."/>
        </authorList>
    </citation>
    <scope>NUCLEOTIDE SEQUENCE [LARGE SCALE GENOMIC DNA]</scope>
    <source>
        <strain evidence="7 8">JCM 13191</strain>
    </source>
</reference>
<feature type="transmembrane region" description="Helical" evidence="5">
    <location>
        <begin position="64"/>
        <end position="80"/>
    </location>
</feature>
<dbReference type="AlphaFoldDB" id="A0A1W6MGF4"/>
<evidence type="ECO:0000256" key="3">
    <source>
        <dbReference type="ARBA" id="ARBA00022989"/>
    </source>
</evidence>
<keyword evidence="8" id="KW-1185">Reference proteome</keyword>
<sequence length="240" mass="27280">MLYTAISTAQNVKISYNIASLGHRILAVLIDLIIIFIYMVVLAYMDMGLGSIMPEDGRIGLRQLSYLPVMTYSLIFHLLFNGRTPGKFIMSIKVVKRDGAPASWSDYIIRWILRLIDIWTTTGAVGLISIIFTDQNQRLGDAAADTIVIDTRKKTRVSHTILEEVESTYTPTFNMVTLLSDNQVNEIKEIYRLAGDSKDYETLKVLRDKIEQILKIQSDLRDAVFVRTILKDYTHLTQGL</sequence>
<keyword evidence="2 5" id="KW-0812">Transmembrane</keyword>
<keyword evidence="3 5" id="KW-1133">Transmembrane helix</keyword>
<dbReference type="RefSeq" id="WP_085765478.1">
    <property type="nucleotide sequence ID" value="NZ_CP019344.1"/>
</dbReference>
<evidence type="ECO:0000256" key="1">
    <source>
        <dbReference type="ARBA" id="ARBA00004141"/>
    </source>
</evidence>
<evidence type="ECO:0000313" key="8">
    <source>
        <dbReference type="Proteomes" id="UP000193431"/>
    </source>
</evidence>
<dbReference type="InterPro" id="IPR010432">
    <property type="entry name" value="RDD"/>
</dbReference>
<evidence type="ECO:0000256" key="2">
    <source>
        <dbReference type="ARBA" id="ARBA00022692"/>
    </source>
</evidence>
<organism evidence="7 8">
    <name type="scientific">Nonlabens spongiae</name>
    <dbReference type="NCBI Taxonomy" id="331648"/>
    <lineage>
        <taxon>Bacteria</taxon>
        <taxon>Pseudomonadati</taxon>
        <taxon>Bacteroidota</taxon>
        <taxon>Flavobacteriia</taxon>
        <taxon>Flavobacteriales</taxon>
        <taxon>Flavobacteriaceae</taxon>
        <taxon>Nonlabens</taxon>
    </lineage>
</organism>
<feature type="domain" description="RDD" evidence="6">
    <location>
        <begin position="19"/>
        <end position="144"/>
    </location>
</feature>
<evidence type="ECO:0000313" key="7">
    <source>
        <dbReference type="EMBL" id="ARN76678.1"/>
    </source>
</evidence>
<protein>
    <recommendedName>
        <fullName evidence="6">RDD domain-containing protein</fullName>
    </recommendedName>
</protein>
<gene>
    <name evidence="7" type="ORF">BST97_00915</name>
</gene>
<keyword evidence="4 5" id="KW-0472">Membrane</keyword>